<feature type="transmembrane region" description="Helical" evidence="11">
    <location>
        <begin position="30"/>
        <end position="48"/>
    </location>
</feature>
<sequence>MELFLQLFFIIIIATKIAGVISVRFGQPSVLGKLIIGVIIGPAVFGWIPETDVIKALSHIGVLLLMFIASHEMNRLQIGRGLCHVNAPTFAQPNM</sequence>
<keyword evidence="6 11" id="KW-1133">Transmembrane helix</keyword>
<evidence type="ECO:0000313" key="13">
    <source>
        <dbReference type="EMBL" id="MBA9026249.1"/>
    </source>
</evidence>
<protein>
    <submittedName>
        <fullName evidence="13">Kef-type K+ transport system membrane component KefB</fullName>
    </submittedName>
</protein>
<evidence type="ECO:0000256" key="10">
    <source>
        <dbReference type="ARBA" id="ARBA00023201"/>
    </source>
</evidence>
<dbReference type="Pfam" id="PF00999">
    <property type="entry name" value="Na_H_Exchanger"/>
    <property type="match status" value="1"/>
</dbReference>
<dbReference type="Proteomes" id="UP000626697">
    <property type="component" value="Unassembled WGS sequence"/>
</dbReference>
<dbReference type="RefSeq" id="WP_182502131.1">
    <property type="nucleotide sequence ID" value="NZ_JACJHX010000003.1"/>
</dbReference>
<accession>A0ABR6CMI4</accession>
<feature type="transmembrane region" description="Helical" evidence="11">
    <location>
        <begin position="6"/>
        <end position="23"/>
    </location>
</feature>
<dbReference type="EMBL" id="JACJHX010000003">
    <property type="protein sequence ID" value="MBA9026249.1"/>
    <property type="molecule type" value="Genomic_DNA"/>
</dbReference>
<evidence type="ECO:0000256" key="4">
    <source>
        <dbReference type="ARBA" id="ARBA00022449"/>
    </source>
</evidence>
<evidence type="ECO:0000313" key="14">
    <source>
        <dbReference type="Proteomes" id="UP000626697"/>
    </source>
</evidence>
<evidence type="ECO:0000256" key="9">
    <source>
        <dbReference type="ARBA" id="ARBA00023136"/>
    </source>
</evidence>
<proteinExistence type="inferred from homology"/>
<reference evidence="13 14" key="1">
    <citation type="submission" date="2020-08" db="EMBL/GenBank/DDBJ databases">
        <title>Genomic Encyclopedia of Type Strains, Phase IV (KMG-IV): sequencing the most valuable type-strain genomes for metagenomic binning, comparative biology and taxonomic classification.</title>
        <authorList>
            <person name="Goeker M."/>
        </authorList>
    </citation>
    <scope>NUCLEOTIDE SEQUENCE [LARGE SCALE GENOMIC DNA]</scope>
    <source>
        <strain evidence="13 14">DSM 105481</strain>
    </source>
</reference>
<name>A0ABR6CMI4_9BACI</name>
<keyword evidence="3" id="KW-0813">Transport</keyword>
<evidence type="ECO:0000256" key="1">
    <source>
        <dbReference type="ARBA" id="ARBA00004141"/>
    </source>
</evidence>
<keyword evidence="10" id="KW-0739">Sodium transport</keyword>
<keyword evidence="8" id="KW-0406">Ion transport</keyword>
<comment type="similarity">
    <text evidence="2">Belongs to the monovalent cation:proton antiporter 2 (CPA2) transporter (TC 2.A.37) family.</text>
</comment>
<evidence type="ECO:0000259" key="12">
    <source>
        <dbReference type="Pfam" id="PF00999"/>
    </source>
</evidence>
<dbReference type="Gene3D" id="1.20.1530.20">
    <property type="match status" value="1"/>
</dbReference>
<keyword evidence="14" id="KW-1185">Reference proteome</keyword>
<organism evidence="13 14">
    <name type="scientific">Peribacillus huizhouensis</name>
    <dbReference type="NCBI Taxonomy" id="1501239"/>
    <lineage>
        <taxon>Bacteria</taxon>
        <taxon>Bacillati</taxon>
        <taxon>Bacillota</taxon>
        <taxon>Bacilli</taxon>
        <taxon>Bacillales</taxon>
        <taxon>Bacillaceae</taxon>
        <taxon>Peribacillus</taxon>
    </lineage>
</organism>
<keyword evidence="5 11" id="KW-0812">Transmembrane</keyword>
<dbReference type="InterPro" id="IPR006153">
    <property type="entry name" value="Cation/H_exchanger_TM"/>
</dbReference>
<keyword evidence="7" id="KW-0915">Sodium</keyword>
<dbReference type="PANTHER" id="PTHR43562">
    <property type="entry name" value="NAPA-TYPE SODIUM/HYDROGEN ANTIPORTER"/>
    <property type="match status" value="1"/>
</dbReference>
<evidence type="ECO:0000256" key="11">
    <source>
        <dbReference type="SAM" id="Phobius"/>
    </source>
</evidence>
<feature type="transmembrane region" description="Helical" evidence="11">
    <location>
        <begin position="54"/>
        <end position="70"/>
    </location>
</feature>
<keyword evidence="9 11" id="KW-0472">Membrane</keyword>
<evidence type="ECO:0000256" key="6">
    <source>
        <dbReference type="ARBA" id="ARBA00022989"/>
    </source>
</evidence>
<dbReference type="InterPro" id="IPR038770">
    <property type="entry name" value="Na+/solute_symporter_sf"/>
</dbReference>
<evidence type="ECO:0000256" key="8">
    <source>
        <dbReference type="ARBA" id="ARBA00023065"/>
    </source>
</evidence>
<evidence type="ECO:0000256" key="3">
    <source>
        <dbReference type="ARBA" id="ARBA00022448"/>
    </source>
</evidence>
<gene>
    <name evidence="13" type="ORF">HNP81_001534</name>
</gene>
<keyword evidence="4" id="KW-0050">Antiport</keyword>
<comment type="subcellular location">
    <subcellularLocation>
        <location evidence="1">Membrane</location>
        <topology evidence="1">Multi-pass membrane protein</topology>
    </subcellularLocation>
</comment>
<comment type="caution">
    <text evidence="13">The sequence shown here is derived from an EMBL/GenBank/DDBJ whole genome shotgun (WGS) entry which is preliminary data.</text>
</comment>
<evidence type="ECO:0000256" key="7">
    <source>
        <dbReference type="ARBA" id="ARBA00023053"/>
    </source>
</evidence>
<feature type="domain" description="Cation/H+ exchanger transmembrane" evidence="12">
    <location>
        <begin position="15"/>
        <end position="76"/>
    </location>
</feature>
<dbReference type="PANTHER" id="PTHR43562:SF3">
    <property type="entry name" value="SODIUM ION_PROTON EXCHANGER (EUROFUNG)"/>
    <property type="match status" value="1"/>
</dbReference>
<evidence type="ECO:0000256" key="5">
    <source>
        <dbReference type="ARBA" id="ARBA00022692"/>
    </source>
</evidence>
<evidence type="ECO:0000256" key="2">
    <source>
        <dbReference type="ARBA" id="ARBA00005551"/>
    </source>
</evidence>